<dbReference type="InterPro" id="IPR029044">
    <property type="entry name" value="Nucleotide-diphossugar_trans"/>
</dbReference>
<dbReference type="CDD" id="cd06442">
    <property type="entry name" value="DPM1_like"/>
    <property type="match status" value="1"/>
</dbReference>
<dbReference type="GO" id="GO:0035269">
    <property type="term" value="P:protein O-linked glycosylation via mannose"/>
    <property type="evidence" value="ECO:0007669"/>
    <property type="project" value="TreeGrafter"/>
</dbReference>
<protein>
    <submittedName>
        <fullName evidence="5">Glycosyl transferase family 2</fullName>
    </submittedName>
</protein>
<evidence type="ECO:0000313" key="6">
    <source>
        <dbReference type="Proteomes" id="UP000315289"/>
    </source>
</evidence>
<accession>A0A557SYC1</accession>
<dbReference type="EMBL" id="VOAH01000001">
    <property type="protein sequence ID" value="TVP41606.1"/>
    <property type="molecule type" value="Genomic_DNA"/>
</dbReference>
<dbReference type="SUPFAM" id="SSF53448">
    <property type="entry name" value="Nucleotide-diphospho-sugar transferases"/>
    <property type="match status" value="1"/>
</dbReference>
<evidence type="ECO:0000256" key="3">
    <source>
        <dbReference type="ARBA" id="ARBA00022679"/>
    </source>
</evidence>
<dbReference type="InterPro" id="IPR039528">
    <property type="entry name" value="DPM1-like"/>
</dbReference>
<comment type="caution">
    <text evidence="5">The sequence shown here is derived from an EMBL/GenBank/DDBJ whole genome shotgun (WGS) entry which is preliminary data.</text>
</comment>
<evidence type="ECO:0000313" key="5">
    <source>
        <dbReference type="EMBL" id="TVP41606.1"/>
    </source>
</evidence>
<feature type="domain" description="Glycosyltransferase 2-like" evidence="4">
    <location>
        <begin position="50"/>
        <end position="105"/>
    </location>
</feature>
<dbReference type="GO" id="GO:0004582">
    <property type="term" value="F:dolichyl-phosphate beta-D-mannosyltransferase activity"/>
    <property type="evidence" value="ECO:0007669"/>
    <property type="project" value="InterPro"/>
</dbReference>
<sequence length="305" mass="35588">MRLIIHLYIYFWKEIRKRSIDTDVAMNENIICRKTQDDLIKKLNNPPLFSIIIPTYNESQNIVNLVNSIYTCVKDQGCYEIVIIDDNSPDCTVDKIIEAFDEKKGFYLYKIRDTIGVQSHKHFLIYPLQDESFFIKIVKRKERSGLISAIYEGFKSSISDYLIVMDADFSHTPLHINSLIREIRDSDCDLVIASRYLKGGRIVGWTSKRIFYSKFATNLSKLLFRLSNVSDPMSGFFVMKRDVVRRMEFNTSGFKILLEILVKSKSIKIKEIPYTFADRTNGSSKLNSKVTIDFFKSLYILHKHH</sequence>
<dbReference type="GO" id="GO:0006488">
    <property type="term" value="P:dolichol-linked oligosaccharide biosynthetic process"/>
    <property type="evidence" value="ECO:0007669"/>
    <property type="project" value="TreeGrafter"/>
</dbReference>
<reference evidence="5 6" key="1">
    <citation type="journal article" date="2019" name="Front. Microbiol.">
        <title>Ammonia Oxidation by the Arctic Terrestrial Thaumarchaeote Candidatus Nitrosocosmicus arcticus Is Stimulated by Increasing Temperatures.</title>
        <authorList>
            <person name="Alves R.J.E."/>
            <person name="Kerou M."/>
            <person name="Zappe A."/>
            <person name="Bittner R."/>
            <person name="Abby S.S."/>
            <person name="Schmidt H.A."/>
            <person name="Pfeifer K."/>
            <person name="Schleper C."/>
        </authorList>
    </citation>
    <scope>NUCLEOTIDE SEQUENCE [LARGE SCALE GENOMIC DNA]</scope>
    <source>
        <strain evidence="5 6">Kfb</strain>
    </source>
</reference>
<dbReference type="PANTHER" id="PTHR43398:SF1">
    <property type="entry name" value="DOLICHOL-PHOSPHATE MANNOSYLTRANSFERASE SUBUNIT 1"/>
    <property type="match status" value="1"/>
</dbReference>
<dbReference type="Gene3D" id="3.90.550.10">
    <property type="entry name" value="Spore Coat Polysaccharide Biosynthesis Protein SpsA, Chain A"/>
    <property type="match status" value="1"/>
</dbReference>
<name>A0A557SYC1_9ARCH</name>
<keyword evidence="2" id="KW-0328">Glycosyltransferase</keyword>
<dbReference type="GO" id="GO:0006506">
    <property type="term" value="P:GPI anchor biosynthetic process"/>
    <property type="evidence" value="ECO:0007669"/>
    <property type="project" value="TreeGrafter"/>
</dbReference>
<dbReference type="GO" id="GO:0016020">
    <property type="term" value="C:membrane"/>
    <property type="evidence" value="ECO:0007669"/>
    <property type="project" value="GOC"/>
</dbReference>
<dbReference type="Proteomes" id="UP000315289">
    <property type="component" value="Unassembled WGS sequence"/>
</dbReference>
<keyword evidence="6" id="KW-1185">Reference proteome</keyword>
<comment type="similarity">
    <text evidence="1">Belongs to the glycosyltransferase 2 family.</text>
</comment>
<dbReference type="Pfam" id="PF00535">
    <property type="entry name" value="Glycos_transf_2"/>
    <property type="match status" value="2"/>
</dbReference>
<keyword evidence="3 5" id="KW-0808">Transferase</keyword>
<proteinExistence type="inferred from homology"/>
<gene>
    <name evidence="5" type="ORF">NARC_10011</name>
</gene>
<organism evidence="5 6">
    <name type="scientific">Candidatus Nitrosocosmicus arcticus</name>
    <dbReference type="NCBI Taxonomy" id="2035267"/>
    <lineage>
        <taxon>Archaea</taxon>
        <taxon>Nitrososphaerota</taxon>
        <taxon>Nitrososphaeria</taxon>
        <taxon>Nitrososphaerales</taxon>
        <taxon>Nitrososphaeraceae</taxon>
        <taxon>Candidatus Nitrosocosmicus</taxon>
    </lineage>
</organism>
<feature type="domain" description="Glycosyltransferase 2-like" evidence="4">
    <location>
        <begin position="130"/>
        <end position="245"/>
    </location>
</feature>
<evidence type="ECO:0000256" key="1">
    <source>
        <dbReference type="ARBA" id="ARBA00006739"/>
    </source>
</evidence>
<dbReference type="AlphaFoldDB" id="A0A557SYC1"/>
<evidence type="ECO:0000259" key="4">
    <source>
        <dbReference type="Pfam" id="PF00535"/>
    </source>
</evidence>
<evidence type="ECO:0000256" key="2">
    <source>
        <dbReference type="ARBA" id="ARBA00022676"/>
    </source>
</evidence>
<dbReference type="PANTHER" id="PTHR43398">
    <property type="entry name" value="DOLICHOL-PHOSPHATE MANNOSYLTRANSFERASE SUBUNIT 1"/>
    <property type="match status" value="1"/>
</dbReference>
<dbReference type="InterPro" id="IPR001173">
    <property type="entry name" value="Glyco_trans_2-like"/>
</dbReference>